<dbReference type="PANTHER" id="PTHR39430:SF1">
    <property type="entry name" value="PROTEASE"/>
    <property type="match status" value="1"/>
</dbReference>
<sequence>MRYEQHRYFVAPAKGTAELWRTGVGTFLTFLAGLALYQLVFALTSNLIGPETTQLLVDNTTFDKDSAFATLYILTTFGFFGIGLAMVTSSIHRRSPATLFGPAAAVVSDAIRVTLSVGALFIVLSVILPKDIELVRNTALTTRNWIALLPISLAAILIQAGTEELIFRGYLQQQLAARFPKMPLWIIVPSAVFGLAHLSPETAGANAPYYALWATFFAIAAADLTARTGSIGAALGFHVANNIAAILFTSLLGPGSGLALFHIPMEANDPRLAAQMLPEFVMLFCGWLAARVALKV</sequence>
<accession>A0A1G8VVQ2</accession>
<evidence type="ECO:0000313" key="3">
    <source>
        <dbReference type="EMBL" id="SDJ69913.1"/>
    </source>
</evidence>
<dbReference type="EMBL" id="FNEK01000022">
    <property type="protein sequence ID" value="SDJ69913.1"/>
    <property type="molecule type" value="Genomic_DNA"/>
</dbReference>
<feature type="transmembrane region" description="Helical" evidence="1">
    <location>
        <begin position="182"/>
        <end position="198"/>
    </location>
</feature>
<dbReference type="InterPro" id="IPR003675">
    <property type="entry name" value="Rce1/LyrA-like_dom"/>
</dbReference>
<dbReference type="PANTHER" id="PTHR39430">
    <property type="entry name" value="MEMBRANE-ASSOCIATED PROTEASE-RELATED"/>
    <property type="match status" value="1"/>
</dbReference>
<dbReference type="Pfam" id="PF02517">
    <property type="entry name" value="Rce1-like"/>
    <property type="match status" value="1"/>
</dbReference>
<keyword evidence="4" id="KW-1185">Reference proteome</keyword>
<feature type="transmembrane region" description="Helical" evidence="1">
    <location>
        <begin position="144"/>
        <end position="161"/>
    </location>
</feature>
<feature type="transmembrane region" description="Helical" evidence="1">
    <location>
        <begin position="210"/>
        <end position="226"/>
    </location>
</feature>
<feature type="transmembrane region" description="Helical" evidence="1">
    <location>
        <begin position="68"/>
        <end position="87"/>
    </location>
</feature>
<evidence type="ECO:0000313" key="4">
    <source>
        <dbReference type="Proteomes" id="UP000199382"/>
    </source>
</evidence>
<feature type="transmembrane region" description="Helical" evidence="1">
    <location>
        <begin position="99"/>
        <end position="124"/>
    </location>
</feature>
<keyword evidence="1" id="KW-0812">Transmembrane</keyword>
<feature type="transmembrane region" description="Helical" evidence="1">
    <location>
        <begin position="272"/>
        <end position="294"/>
    </location>
</feature>
<protein>
    <recommendedName>
        <fullName evidence="2">CAAX prenyl protease 2/Lysostaphin resistance protein A-like domain-containing protein</fullName>
    </recommendedName>
</protein>
<keyword evidence="1" id="KW-0472">Membrane</keyword>
<dbReference type="STRING" id="571298.SAMN04488026_102249"/>
<dbReference type="AlphaFoldDB" id="A0A1G8VVQ2"/>
<gene>
    <name evidence="3" type="ORF">SAMN04488026_102249</name>
</gene>
<dbReference type="Proteomes" id="UP000199382">
    <property type="component" value="Unassembled WGS sequence"/>
</dbReference>
<organism evidence="3 4">
    <name type="scientific">Aliiruegeria lutimaris</name>
    <dbReference type="NCBI Taxonomy" id="571298"/>
    <lineage>
        <taxon>Bacteria</taxon>
        <taxon>Pseudomonadati</taxon>
        <taxon>Pseudomonadota</taxon>
        <taxon>Alphaproteobacteria</taxon>
        <taxon>Rhodobacterales</taxon>
        <taxon>Roseobacteraceae</taxon>
        <taxon>Aliiruegeria</taxon>
    </lineage>
</organism>
<feature type="domain" description="CAAX prenyl protease 2/Lysostaphin resistance protein A-like" evidence="2">
    <location>
        <begin position="147"/>
        <end position="243"/>
    </location>
</feature>
<dbReference type="RefSeq" id="WP_170844552.1">
    <property type="nucleotide sequence ID" value="NZ_FNEK01000022.1"/>
</dbReference>
<keyword evidence="1" id="KW-1133">Transmembrane helix</keyword>
<dbReference type="GO" id="GO:0004175">
    <property type="term" value="F:endopeptidase activity"/>
    <property type="evidence" value="ECO:0007669"/>
    <property type="project" value="UniProtKB-ARBA"/>
</dbReference>
<proteinExistence type="predicted"/>
<feature type="transmembrane region" description="Helical" evidence="1">
    <location>
        <begin position="24"/>
        <end position="48"/>
    </location>
</feature>
<evidence type="ECO:0000256" key="1">
    <source>
        <dbReference type="SAM" id="Phobius"/>
    </source>
</evidence>
<evidence type="ECO:0000259" key="2">
    <source>
        <dbReference type="Pfam" id="PF02517"/>
    </source>
</evidence>
<reference evidence="3 4" key="1">
    <citation type="submission" date="2016-10" db="EMBL/GenBank/DDBJ databases">
        <authorList>
            <person name="de Groot N.N."/>
        </authorList>
    </citation>
    <scope>NUCLEOTIDE SEQUENCE [LARGE SCALE GENOMIC DNA]</scope>
    <source>
        <strain evidence="3 4">DSM 25294</strain>
    </source>
</reference>
<name>A0A1G8VVQ2_9RHOB</name>
<dbReference type="GO" id="GO:0080120">
    <property type="term" value="P:CAAX-box protein maturation"/>
    <property type="evidence" value="ECO:0007669"/>
    <property type="project" value="UniProtKB-ARBA"/>
</dbReference>